<comment type="caution">
    <text evidence="2">The sequence shown here is derived from an EMBL/GenBank/DDBJ whole genome shotgun (WGS) entry which is preliminary data.</text>
</comment>
<evidence type="ECO:0000256" key="1">
    <source>
        <dbReference type="SAM" id="MobiDB-lite"/>
    </source>
</evidence>
<sequence length="128" mass="15236">MCKLRIKGALLFYTIETSDRNEPLSEIRCLKKVIHRSELSLRWKKSFLKKASLKESRRSQTHHTTPKHFFPLKKCKLRIEGKLHFYTIETSDRNEPLSGNTFRPDLKLGNDKHRQESDWALRKPFRDA</sequence>
<feature type="region of interest" description="Disordered" evidence="1">
    <location>
        <begin position="92"/>
        <end position="128"/>
    </location>
</feature>
<reference evidence="2 3" key="1">
    <citation type="submission" date="2021-06" db="EMBL/GenBank/DDBJ databases">
        <title>Caerostris extrusa draft genome.</title>
        <authorList>
            <person name="Kono N."/>
            <person name="Arakawa K."/>
        </authorList>
    </citation>
    <scope>NUCLEOTIDE SEQUENCE [LARGE SCALE GENOMIC DNA]</scope>
</reference>
<evidence type="ECO:0000313" key="3">
    <source>
        <dbReference type="Proteomes" id="UP001054945"/>
    </source>
</evidence>
<protein>
    <submittedName>
        <fullName evidence="2">Uncharacterized protein</fullName>
    </submittedName>
</protein>
<name>A0AAV4XTR2_CAEEX</name>
<dbReference type="AlphaFoldDB" id="A0AAV4XTR2"/>
<feature type="compositionally biased region" description="Basic and acidic residues" evidence="1">
    <location>
        <begin position="104"/>
        <end position="128"/>
    </location>
</feature>
<dbReference type="EMBL" id="BPLR01018139">
    <property type="protein sequence ID" value="GIY97249.1"/>
    <property type="molecule type" value="Genomic_DNA"/>
</dbReference>
<keyword evidence="3" id="KW-1185">Reference proteome</keyword>
<evidence type="ECO:0000313" key="2">
    <source>
        <dbReference type="EMBL" id="GIY97249.1"/>
    </source>
</evidence>
<dbReference type="Proteomes" id="UP001054945">
    <property type="component" value="Unassembled WGS sequence"/>
</dbReference>
<organism evidence="2 3">
    <name type="scientific">Caerostris extrusa</name>
    <name type="common">Bark spider</name>
    <name type="synonym">Caerostris bankana</name>
    <dbReference type="NCBI Taxonomy" id="172846"/>
    <lineage>
        <taxon>Eukaryota</taxon>
        <taxon>Metazoa</taxon>
        <taxon>Ecdysozoa</taxon>
        <taxon>Arthropoda</taxon>
        <taxon>Chelicerata</taxon>
        <taxon>Arachnida</taxon>
        <taxon>Araneae</taxon>
        <taxon>Araneomorphae</taxon>
        <taxon>Entelegynae</taxon>
        <taxon>Araneoidea</taxon>
        <taxon>Araneidae</taxon>
        <taxon>Caerostris</taxon>
    </lineage>
</organism>
<proteinExistence type="predicted"/>
<accession>A0AAV4XTR2</accession>
<gene>
    <name evidence="2" type="ORF">CEXT_660241</name>
</gene>